<proteinExistence type="predicted"/>
<evidence type="ECO:0000313" key="1">
    <source>
        <dbReference type="EMBL" id="CAH0725892.1"/>
    </source>
</evidence>
<dbReference type="Proteomes" id="UP000838878">
    <property type="component" value="Chromosome 5"/>
</dbReference>
<reference evidence="1" key="1">
    <citation type="submission" date="2021-12" db="EMBL/GenBank/DDBJ databases">
        <authorList>
            <person name="Martin H S."/>
        </authorList>
    </citation>
    <scope>NUCLEOTIDE SEQUENCE</scope>
</reference>
<gene>
    <name evidence="1" type="ORF">BINO364_LOCUS11423</name>
</gene>
<name>A0A8J9W4M7_9NEOP</name>
<protein>
    <submittedName>
        <fullName evidence="1">Uncharacterized protein</fullName>
    </submittedName>
</protein>
<feature type="non-terminal residue" evidence="1">
    <location>
        <position position="72"/>
    </location>
</feature>
<dbReference type="AlphaFoldDB" id="A0A8J9W4M7"/>
<evidence type="ECO:0000313" key="2">
    <source>
        <dbReference type="Proteomes" id="UP000838878"/>
    </source>
</evidence>
<organism evidence="1 2">
    <name type="scientific">Brenthis ino</name>
    <name type="common">lesser marbled fritillary</name>
    <dbReference type="NCBI Taxonomy" id="405034"/>
    <lineage>
        <taxon>Eukaryota</taxon>
        <taxon>Metazoa</taxon>
        <taxon>Ecdysozoa</taxon>
        <taxon>Arthropoda</taxon>
        <taxon>Hexapoda</taxon>
        <taxon>Insecta</taxon>
        <taxon>Pterygota</taxon>
        <taxon>Neoptera</taxon>
        <taxon>Endopterygota</taxon>
        <taxon>Lepidoptera</taxon>
        <taxon>Glossata</taxon>
        <taxon>Ditrysia</taxon>
        <taxon>Papilionoidea</taxon>
        <taxon>Nymphalidae</taxon>
        <taxon>Heliconiinae</taxon>
        <taxon>Argynnini</taxon>
        <taxon>Brenthis</taxon>
    </lineage>
</organism>
<accession>A0A8J9W4M7</accession>
<sequence>MSNFLMLKITISMQETHSSGRLSLSKPWRRGAGAVAANTFNEFAMRDIPHYHKQYKAEGTPSIALRHINYSK</sequence>
<dbReference type="EMBL" id="OV170225">
    <property type="protein sequence ID" value="CAH0725892.1"/>
    <property type="molecule type" value="Genomic_DNA"/>
</dbReference>
<keyword evidence="2" id="KW-1185">Reference proteome</keyword>